<keyword evidence="1" id="KW-0812">Transmembrane</keyword>
<gene>
    <name evidence="2" type="ORF">G0Q06_07510</name>
</gene>
<keyword evidence="1" id="KW-0472">Membrane</keyword>
<proteinExistence type="predicted"/>
<organism evidence="2 3">
    <name type="scientific">Oceanipulchritudo coccoides</name>
    <dbReference type="NCBI Taxonomy" id="2706888"/>
    <lineage>
        <taxon>Bacteria</taxon>
        <taxon>Pseudomonadati</taxon>
        <taxon>Verrucomicrobiota</taxon>
        <taxon>Opitutia</taxon>
        <taxon>Puniceicoccales</taxon>
        <taxon>Oceanipulchritudinaceae</taxon>
        <taxon>Oceanipulchritudo</taxon>
    </lineage>
</organism>
<keyword evidence="1" id="KW-1133">Transmembrane helix</keyword>
<evidence type="ECO:0000313" key="3">
    <source>
        <dbReference type="Proteomes" id="UP000478417"/>
    </source>
</evidence>
<accession>A0A6B2M3P1</accession>
<feature type="transmembrane region" description="Helical" evidence="1">
    <location>
        <begin position="66"/>
        <end position="89"/>
    </location>
</feature>
<sequence length="301" mass="34166">MTAVSNGNALLIQVLILLLGALSLVFSWWAARAASPVIAIFGRWIRWFFIASFAAGLLQVTGWTGYGFGTLLIVALLLFFVLETGYNWLAISALSKSELPLFPKFEINERGDEWPSNPAFIKLKGWLRQSGFQKRQALLSMLGETLLMRVSVYENEEQTLRLHILFLPNARGNTASCFTFYSTTQSGEAIVTDNIFLPFGGFYPESWEVERQPWIRSIDRLLQRHRARIDAKGEALMPFLTEPIEQINADQRTVEQLNRELGFLHTPAEEAEQGRLTTAGRARIWQEVWTLAYLGLSLKYS</sequence>
<dbReference type="AlphaFoldDB" id="A0A6B2M3P1"/>
<dbReference type="Proteomes" id="UP000478417">
    <property type="component" value="Unassembled WGS sequence"/>
</dbReference>
<evidence type="ECO:0000313" key="2">
    <source>
        <dbReference type="EMBL" id="NDV62290.1"/>
    </source>
</evidence>
<dbReference type="RefSeq" id="WP_163964055.1">
    <property type="nucleotide sequence ID" value="NZ_JAAGNX010000002.1"/>
</dbReference>
<dbReference type="EMBL" id="JAAGNX010000002">
    <property type="protein sequence ID" value="NDV62290.1"/>
    <property type="molecule type" value="Genomic_DNA"/>
</dbReference>
<reference evidence="2 3" key="1">
    <citation type="submission" date="2020-02" db="EMBL/GenBank/DDBJ databases">
        <title>Albibacoteraceae fam. nov., the first described family within the subdivision 4 Verrucomicrobia.</title>
        <authorList>
            <person name="Xi F."/>
        </authorList>
    </citation>
    <scope>NUCLEOTIDE SEQUENCE [LARGE SCALE GENOMIC DNA]</scope>
    <source>
        <strain evidence="2 3">CK1056</strain>
    </source>
</reference>
<feature type="transmembrane region" description="Helical" evidence="1">
    <location>
        <begin position="43"/>
        <end position="60"/>
    </location>
</feature>
<keyword evidence="3" id="KW-1185">Reference proteome</keyword>
<evidence type="ECO:0000256" key="1">
    <source>
        <dbReference type="SAM" id="Phobius"/>
    </source>
</evidence>
<comment type="caution">
    <text evidence="2">The sequence shown here is derived from an EMBL/GenBank/DDBJ whole genome shotgun (WGS) entry which is preliminary data.</text>
</comment>
<feature type="transmembrane region" description="Helical" evidence="1">
    <location>
        <begin position="12"/>
        <end position="31"/>
    </location>
</feature>
<name>A0A6B2M3P1_9BACT</name>
<protein>
    <submittedName>
        <fullName evidence="2">Uncharacterized protein</fullName>
    </submittedName>
</protein>